<reference evidence="1" key="1">
    <citation type="submission" date="2021-06" db="EMBL/GenBank/DDBJ databases">
        <title>Comparative genomics, transcriptomics and evolutionary studies reveal genomic signatures of adaptation to plant cell wall in hemibiotrophic fungi.</title>
        <authorList>
            <consortium name="DOE Joint Genome Institute"/>
            <person name="Baroncelli R."/>
            <person name="Diaz J.F."/>
            <person name="Benocci T."/>
            <person name="Peng M."/>
            <person name="Battaglia E."/>
            <person name="Haridas S."/>
            <person name="Andreopoulos W."/>
            <person name="Labutti K."/>
            <person name="Pangilinan J."/>
            <person name="Floch G.L."/>
            <person name="Makela M.R."/>
            <person name="Henrissat B."/>
            <person name="Grigoriev I.V."/>
            <person name="Crouch J.A."/>
            <person name="De Vries R.P."/>
            <person name="Sukno S.A."/>
            <person name="Thon M.R."/>
        </authorList>
    </citation>
    <scope>NUCLEOTIDE SEQUENCE</scope>
    <source>
        <strain evidence="1">CBS 125086</strain>
    </source>
</reference>
<name>A0AAD8Q9C8_9PEZI</name>
<proteinExistence type="predicted"/>
<evidence type="ECO:0000313" key="2">
    <source>
        <dbReference type="Proteomes" id="UP001230504"/>
    </source>
</evidence>
<comment type="caution">
    <text evidence="1">The sequence shown here is derived from an EMBL/GenBank/DDBJ whole genome shotgun (WGS) entry which is preliminary data.</text>
</comment>
<gene>
    <name evidence="1" type="ORF">LY79DRAFT_541454</name>
</gene>
<dbReference type="RefSeq" id="XP_060418163.1">
    <property type="nucleotide sequence ID" value="XM_060556933.1"/>
</dbReference>
<organism evidence="1 2">
    <name type="scientific">Colletotrichum navitas</name>
    <dbReference type="NCBI Taxonomy" id="681940"/>
    <lineage>
        <taxon>Eukaryota</taxon>
        <taxon>Fungi</taxon>
        <taxon>Dikarya</taxon>
        <taxon>Ascomycota</taxon>
        <taxon>Pezizomycotina</taxon>
        <taxon>Sordariomycetes</taxon>
        <taxon>Hypocreomycetidae</taxon>
        <taxon>Glomerellales</taxon>
        <taxon>Glomerellaceae</taxon>
        <taxon>Colletotrichum</taxon>
        <taxon>Colletotrichum graminicola species complex</taxon>
    </lineage>
</organism>
<dbReference type="Proteomes" id="UP001230504">
    <property type="component" value="Unassembled WGS sequence"/>
</dbReference>
<dbReference type="AlphaFoldDB" id="A0AAD8Q9C8"/>
<dbReference type="GeneID" id="85441173"/>
<protein>
    <submittedName>
        <fullName evidence="1">Uncharacterized protein</fullName>
    </submittedName>
</protein>
<dbReference type="EMBL" id="JAHLJV010000008">
    <property type="protein sequence ID" value="KAK1597373.1"/>
    <property type="molecule type" value="Genomic_DNA"/>
</dbReference>
<evidence type="ECO:0000313" key="1">
    <source>
        <dbReference type="EMBL" id="KAK1597373.1"/>
    </source>
</evidence>
<accession>A0AAD8Q9C8</accession>
<keyword evidence="2" id="KW-1185">Reference proteome</keyword>
<sequence>MRCQAEPPSLCLPAYLFAMYLFSLFPRHLSGFAPSLPPLYPQQRYYHWFLVAQVPSSHMYTVPHYMGRHEMEPPLLYSRPLSRYLPKKHTLYVKYQLRTRRELCQASLRPFPLTSTSPLPKHQMAQHRRRRLDILSEWLCDSPDIAVSY</sequence>